<evidence type="ECO:0000256" key="3">
    <source>
        <dbReference type="SAM" id="SignalP"/>
    </source>
</evidence>
<proteinExistence type="evidence at transcript level"/>
<dbReference type="GO" id="GO:0005576">
    <property type="term" value="C:extracellular region"/>
    <property type="evidence" value="ECO:0007669"/>
    <property type="project" value="UniProtKB-SubCell"/>
</dbReference>
<feature type="signal peptide" evidence="3">
    <location>
        <begin position="1"/>
        <end position="17"/>
    </location>
</feature>
<keyword evidence="2" id="KW-0964">Secreted</keyword>
<evidence type="ECO:0000313" key="4">
    <source>
        <dbReference type="EMBL" id="QDC23149.1"/>
    </source>
</evidence>
<accession>A0A4Y5UGQ5</accession>
<evidence type="ECO:0000256" key="1">
    <source>
        <dbReference type="ARBA" id="ARBA00004613"/>
    </source>
</evidence>
<comment type="subcellular location">
    <subcellularLocation>
        <location evidence="1">Secreted</location>
    </subcellularLocation>
</comment>
<dbReference type="AlphaFoldDB" id="A0A4Y5UGQ5"/>
<dbReference type="GO" id="GO:0090729">
    <property type="term" value="F:toxin activity"/>
    <property type="evidence" value="ECO:0007669"/>
    <property type="project" value="InterPro"/>
</dbReference>
<evidence type="ECO:0000256" key="2">
    <source>
        <dbReference type="ARBA" id="ARBA00022525"/>
    </source>
</evidence>
<dbReference type="InterPro" id="IPR013605">
    <property type="entry name" value="Toxin_34"/>
</dbReference>
<dbReference type="EMBL" id="MH754614">
    <property type="protein sequence ID" value="QDC23149.1"/>
    <property type="molecule type" value="mRNA"/>
</dbReference>
<feature type="chain" id="PRO_5021460860" evidence="3">
    <location>
        <begin position="18"/>
        <end position="107"/>
    </location>
</feature>
<organism evidence="4">
    <name type="scientific">Cupiennius salei</name>
    <name type="common">American wandering spider</name>
    <dbReference type="NCBI Taxonomy" id="6928"/>
    <lineage>
        <taxon>Eukaryota</taxon>
        <taxon>Metazoa</taxon>
        <taxon>Ecdysozoa</taxon>
        <taxon>Arthropoda</taxon>
        <taxon>Chelicerata</taxon>
        <taxon>Arachnida</taxon>
        <taxon>Araneae</taxon>
        <taxon>Araneomorphae</taxon>
        <taxon>Entelegynae</taxon>
        <taxon>Lycosoidea</taxon>
        <taxon>Ctenidae</taxon>
        <taxon>Cupiennius</taxon>
    </lineage>
</organism>
<sequence precursor="true">MIKYILIFALLIAAVYSFTIEQDEDLLSEDAEEEVVPEEARFMLRVGAVCDGNKSDCQCLGKWIKCGCPFLWPMRSGPCHCTKGRRYTYNKKLSCSNRYLWASEKSR</sequence>
<reference evidence="4" key="1">
    <citation type="journal article" date="2019" name="Toxins">
        <title>The dual prey-inactivation strategy of spiders-in-depth venomic analysis of Cupiennius salei.</title>
        <authorList>
            <person name="Kuhn-Nentwig L."/>
            <person name="Langenegger N."/>
            <person name="Heller M."/>
            <person name="Koua D."/>
            <person name="Nentwig W."/>
        </authorList>
    </citation>
    <scope>NUCLEOTIDE SEQUENCE</scope>
    <source>
        <tissue evidence="4">Venom gland</tissue>
    </source>
</reference>
<keyword evidence="3" id="KW-0732">Signal</keyword>
<protein>
    <submittedName>
        <fullName evidence="4">Toxin 27</fullName>
    </submittedName>
</protein>
<dbReference type="Pfam" id="PF08396">
    <property type="entry name" value="Toxin_34"/>
    <property type="match status" value="1"/>
</dbReference>
<name>A0A4Y5UGQ5_CUPSA</name>